<evidence type="ECO:0000313" key="2">
    <source>
        <dbReference type="EMBL" id="GEC87316.1"/>
    </source>
</evidence>
<dbReference type="InterPro" id="IPR050309">
    <property type="entry name" value="Type-B_Carboxylest/Lipase"/>
</dbReference>
<comment type="caution">
    <text evidence="2">The sequence shown here is derived from an EMBL/GenBank/DDBJ whole genome shotgun (WGS) entry which is preliminary data.</text>
</comment>
<dbReference type="AlphaFoldDB" id="A0A4Y4C583"/>
<reference evidence="2 3" key="1">
    <citation type="submission" date="2019-06" db="EMBL/GenBank/DDBJ databases">
        <title>Whole genome shotgun sequence of Corynebacterium variabile NBRC 15286.</title>
        <authorList>
            <person name="Hosoyama A."/>
            <person name="Uohara A."/>
            <person name="Ohji S."/>
            <person name="Ichikawa N."/>
        </authorList>
    </citation>
    <scope>NUCLEOTIDE SEQUENCE [LARGE SCALE GENOMIC DNA]</scope>
    <source>
        <strain evidence="2 3">NBRC 15286</strain>
    </source>
</reference>
<evidence type="ECO:0000259" key="1">
    <source>
        <dbReference type="Pfam" id="PF00135"/>
    </source>
</evidence>
<dbReference type="InterPro" id="IPR029058">
    <property type="entry name" value="AB_hydrolase_fold"/>
</dbReference>
<organism evidence="2 3">
    <name type="scientific">Corynebacterium variabile</name>
    <dbReference type="NCBI Taxonomy" id="1727"/>
    <lineage>
        <taxon>Bacteria</taxon>
        <taxon>Bacillati</taxon>
        <taxon>Actinomycetota</taxon>
        <taxon>Actinomycetes</taxon>
        <taxon>Mycobacteriales</taxon>
        <taxon>Corynebacteriaceae</taxon>
        <taxon>Corynebacterium</taxon>
    </lineage>
</organism>
<feature type="domain" description="Carboxylesterase type B" evidence="1">
    <location>
        <begin position="56"/>
        <end position="246"/>
    </location>
</feature>
<evidence type="ECO:0000313" key="3">
    <source>
        <dbReference type="Proteomes" id="UP000319986"/>
    </source>
</evidence>
<name>A0A4Y4C583_9CORY</name>
<dbReference type="SUPFAM" id="SSF53474">
    <property type="entry name" value="alpha/beta-Hydrolases"/>
    <property type="match status" value="1"/>
</dbReference>
<keyword evidence="2" id="KW-0378">Hydrolase</keyword>
<dbReference type="InterPro" id="IPR002018">
    <property type="entry name" value="CarbesteraseB"/>
</dbReference>
<dbReference type="Proteomes" id="UP000319986">
    <property type="component" value="Unassembled WGS sequence"/>
</dbReference>
<dbReference type="PANTHER" id="PTHR11559">
    <property type="entry name" value="CARBOXYLESTERASE"/>
    <property type="match status" value="1"/>
</dbReference>
<dbReference type="GO" id="GO:0016787">
    <property type="term" value="F:hydrolase activity"/>
    <property type="evidence" value="ECO:0007669"/>
    <property type="project" value="UniProtKB-KW"/>
</dbReference>
<dbReference type="EMBL" id="BJNT01000024">
    <property type="protein sequence ID" value="GEC87316.1"/>
    <property type="molecule type" value="Genomic_DNA"/>
</dbReference>
<dbReference type="Gene3D" id="3.40.50.1820">
    <property type="entry name" value="alpha/beta hydrolase"/>
    <property type="match status" value="1"/>
</dbReference>
<proteinExistence type="predicted"/>
<accession>A0A4Y4C583</accession>
<protein>
    <submittedName>
        <fullName evidence="2">Carboxylic ester hydrolase</fullName>
    </submittedName>
</protein>
<gene>
    <name evidence="2" type="ORF">CVA01_26300</name>
</gene>
<dbReference type="Pfam" id="PF00135">
    <property type="entry name" value="COesterase"/>
    <property type="match status" value="1"/>
</dbReference>
<sequence length="507" mass="55939">MVIKRGPEGGDQVGDVDRGEIREFMVKRGGFEQRIHAPSVTGGLTVVAMAQPRFPLFTTPYGPVSGSSRDGVAVFRAVPVAHTHHFGEPEPPQPWKEMLSCADTHERRELRLPTTVSVYAPEDASPDDHLPVIAWIHGGRYEEGHGDDGWYDGTTLAASGCVVVTLNYRMCLEGFLPLDEDEPGSFRGVDDLVHQLQWIQDAVSQVGGDVANVTLVGQSAGGGLVMKLLTDRRADDLFHRAMVLSPGLPRILPRIGWSARRTVARLSLGSRLTREKVSRLSTARCTRAYRRMALIYSSDCALGPGPVDLDRLREVPLIVSTMEDEFIRFPGVRKLDRVVARAGLPSWVMVPGMRLLGVPRRMLAGWCRYVDDDRPMGRTVGDTMIRRWASTLLETMPGDRVWSCEFRGGTWRGSRVDAQHCGELPMLFGTLDVGRRLVESTCGPDAQERLAGPGAHFRASVLSFARGVEPGWEPFGDQRTSRVFSLLGDAGGEDRDVYRSIRTMLPA</sequence>